<reference evidence="1 2" key="1">
    <citation type="submission" date="2018-08" db="EMBL/GenBank/DDBJ databases">
        <title>A genome reference for cultivated species of the human gut microbiota.</title>
        <authorList>
            <person name="Zou Y."/>
            <person name="Xue W."/>
            <person name="Luo G."/>
        </authorList>
    </citation>
    <scope>NUCLEOTIDE SEQUENCE [LARGE SCALE GENOMIC DNA]</scope>
    <source>
        <strain evidence="1 2">AF37-2AT</strain>
    </source>
</reference>
<protein>
    <submittedName>
        <fullName evidence="1">Uncharacterized protein</fullName>
    </submittedName>
</protein>
<proteinExistence type="predicted"/>
<evidence type="ECO:0000313" key="1">
    <source>
        <dbReference type="EMBL" id="RGE86103.1"/>
    </source>
</evidence>
<comment type="caution">
    <text evidence="1">The sequence shown here is derived from an EMBL/GenBank/DDBJ whole genome shotgun (WGS) entry which is preliminary data.</text>
</comment>
<dbReference type="AlphaFoldDB" id="A0A3E3K0E2"/>
<dbReference type="Proteomes" id="UP000261080">
    <property type="component" value="Unassembled WGS sequence"/>
</dbReference>
<dbReference type="EMBL" id="QVLX01000006">
    <property type="protein sequence ID" value="RGE86103.1"/>
    <property type="molecule type" value="Genomic_DNA"/>
</dbReference>
<sequence length="86" mass="10269">MHVSCHCIIVLCQEKFKIQDVDNYVERVDNFVDMSEKGWDKTRKIAKKQEVVINMRAWKQGVQEKAVEKVIHALWKGNEQKNKRRK</sequence>
<name>A0A3E3K0E2_9FIRM</name>
<accession>A0A3E3K0E2</accession>
<organism evidence="1 2">
    <name type="scientific">Sellimonas intestinalis</name>
    <dbReference type="NCBI Taxonomy" id="1653434"/>
    <lineage>
        <taxon>Bacteria</taxon>
        <taxon>Bacillati</taxon>
        <taxon>Bacillota</taxon>
        <taxon>Clostridia</taxon>
        <taxon>Lachnospirales</taxon>
        <taxon>Lachnospiraceae</taxon>
        <taxon>Sellimonas</taxon>
    </lineage>
</organism>
<keyword evidence="2" id="KW-1185">Reference proteome</keyword>
<gene>
    <name evidence="1" type="ORF">DW016_11475</name>
</gene>
<evidence type="ECO:0000313" key="2">
    <source>
        <dbReference type="Proteomes" id="UP000261080"/>
    </source>
</evidence>